<name>F8MMB8_NEUT8</name>
<protein>
    <submittedName>
        <fullName evidence="1">Uncharacterized protein</fullName>
    </submittedName>
</protein>
<sequence length="197" mass="22259">MPAVGVRGQIRKCRTIKPYETQHRLKYERPRGHQASATLRKHSTTTIRCLSCTEREAVKDPKRSVSDDREPLVSLVYGRKWIIPASFVAETSMRARDKDNFRWRSVPPEDRMGDSSAAVSCHAVMYVSGVVTPQEDVWLSKGVSWPGPLADGLLWTAPSCCVRVLQWSGKISRKQIENLRSVVEIEREGKKHDACLA</sequence>
<dbReference type="HOGENOM" id="CLU_1384498_0_0_1"/>
<dbReference type="EMBL" id="GL891304">
    <property type="protein sequence ID" value="EGO57792.1"/>
    <property type="molecule type" value="Genomic_DNA"/>
</dbReference>
<dbReference type="RefSeq" id="XP_009850883.1">
    <property type="nucleotide sequence ID" value="XM_009852581.1"/>
</dbReference>
<dbReference type="VEuPathDB" id="FungiDB:NEUTE1DRAFT_100683"/>
<organism evidence="1 2">
    <name type="scientific">Neurospora tetrasperma (strain FGSC 2508 / ATCC MYA-4615 / P0657)</name>
    <dbReference type="NCBI Taxonomy" id="510951"/>
    <lineage>
        <taxon>Eukaryota</taxon>
        <taxon>Fungi</taxon>
        <taxon>Dikarya</taxon>
        <taxon>Ascomycota</taxon>
        <taxon>Pezizomycotina</taxon>
        <taxon>Sordariomycetes</taxon>
        <taxon>Sordariomycetidae</taxon>
        <taxon>Sordariales</taxon>
        <taxon>Sordariaceae</taxon>
        <taxon>Neurospora</taxon>
    </lineage>
</organism>
<evidence type="ECO:0000313" key="2">
    <source>
        <dbReference type="Proteomes" id="UP000008065"/>
    </source>
</evidence>
<keyword evidence="2" id="KW-1185">Reference proteome</keyword>
<accession>F8MMB8</accession>
<reference evidence="2" key="1">
    <citation type="journal article" date="2011" name="Genetics">
        <title>Massive changes in genome architecture accompany the transition to self-fertility in the filamentous fungus Neurospora tetrasperma.</title>
        <authorList>
            <person name="Ellison C.E."/>
            <person name="Stajich J.E."/>
            <person name="Jacobson D.J."/>
            <person name="Natvig D.O."/>
            <person name="Lapidus A."/>
            <person name="Foster B."/>
            <person name="Aerts A."/>
            <person name="Riley R."/>
            <person name="Lindquist E.A."/>
            <person name="Grigoriev I.V."/>
            <person name="Taylor J.W."/>
        </authorList>
    </citation>
    <scope>NUCLEOTIDE SEQUENCE [LARGE SCALE GENOMIC DNA]</scope>
    <source>
        <strain evidence="2">FGSC 2508 / P0657</strain>
    </source>
</reference>
<dbReference type="Proteomes" id="UP000008065">
    <property type="component" value="Unassembled WGS sequence"/>
</dbReference>
<dbReference type="KEGG" id="nte:NEUTE1DRAFT100683"/>
<gene>
    <name evidence="1" type="ORF">NEUTE1DRAFT_100683</name>
</gene>
<dbReference type="OrthoDB" id="10318968at2759"/>
<dbReference type="AlphaFoldDB" id="F8MMB8"/>
<dbReference type="GeneID" id="20821684"/>
<proteinExistence type="predicted"/>
<evidence type="ECO:0000313" key="1">
    <source>
        <dbReference type="EMBL" id="EGO57792.1"/>
    </source>
</evidence>